<dbReference type="PANTHER" id="PTHR12270:SF52">
    <property type="entry name" value="GLYCOSYLTRANSFERASE-LIKE PROTEIN GNT13-RELATED"/>
    <property type="match status" value="1"/>
</dbReference>
<gene>
    <name evidence="9" type="ORF">AXG93_1962s1580</name>
</gene>
<dbReference type="EMBL" id="LVLJ01001129">
    <property type="protein sequence ID" value="OAE31301.1"/>
    <property type="molecule type" value="Genomic_DNA"/>
</dbReference>
<dbReference type="GO" id="GO:0016020">
    <property type="term" value="C:membrane"/>
    <property type="evidence" value="ECO:0007669"/>
    <property type="project" value="UniProtKB-SubCell"/>
</dbReference>
<evidence type="ECO:0000313" key="10">
    <source>
        <dbReference type="Proteomes" id="UP000077202"/>
    </source>
</evidence>
<sequence>METLASAIAAIPPASHIIKHLYLRSRLPRRAGDVTVCTHCSLDRLERLEAQTKCWSGVICAAVMVPCPCSPASIRLAAKRVRALHAKVEDGPGLCRLDIVLVCHRRRRTSVVSCADPWQYPINALRNVALRFAATELVLLLDVDLLPGLGIQEELWNHDVYAGYHRACTELRRVIVLPALQQVSPSRESSPIRHEIQAGLSIVSSGKAHVVKMWEQGTVRVFASHVYPLGHGSTDTERWLSSVAMYQVQYKDGYEPYLLCARRLVPWYDERFIGYGRNKVIHAFHVASLDFRFWVHPDWFVVHVDHPLSPAWIKTLGPDPRASQRLRDVKSLYDAVKSELVSRATHTGICLSPGICAWDVPSPRSSRIRHSLPPYLWSKATHRTMREEKMGHWSCADKPPDTLIKSSTPEYMEALHDLRYHYGTSKLRPVSGTWPLRSKLPRRSRDITLVTVATWDRLQRLSAQCRVWKGVISAAIFAPHNIDVEALKADVLSLHDEVEKARRCRLDIILLESAVVERRSCCCQVPGVLPMCNCTTKQYSTIELCPINALRNAALELAITDLVLLLDVDLLPASSLNECSDDEQQYKCLWRMASEEKTAMVVPSFQFSWKKFTTSTNLPLTQSTDVDISDDEIGSYLPSVARDSFSEYDEEELQRQGRSLASLRQQAAVISRAERIAEQGVDAIRKGLADGWHIRVKSLYQRFKRELQLKTSTTIFLSNTGDFSSWDLRGPENSFTELRSTGDQQIFKSLVCAGGKYSKPVVEGLHLGWQGTINPLSSGKHTPLVEHLGKHGSTNLEEEAEIRAANDSKEVSKPDVLHQRKIPTCKDYDTDEPPRRKAETKGEKVVGCYSLSLGFCADLKERWVDGKKRNRDSPRVIWRDSIPRDQGGSCRQDEFQWDNSKWKLKGSADSLGNCSVVKLLLKDGEVEGEECEDGAHRLRVSMSAGSWSPQASREAGITTGGIAVRSLLPVRAVREVMMRYMVRFPSSFQWVKGGALPGLWVHDLIQTTFGWRRAGKGQFSPVLIGPGLPEKTPPKNLPNMSRPFYFVAGRWHAIQIAVSVTDHGLDSDLEEESDFEDADDGKDADSNLDEEDTTKRVPFPYTLDFESVKRGAVLEIEASVDFEPVSKVTYAPYVRRLPIESSFCRERGAPMGLIMSCYFGGKTQDWATPVDTHIDFRQVTFSVHALACSSLSSCRQMFVVEVIESAHLNKYMI</sequence>
<keyword evidence="5" id="KW-0472">Membrane</keyword>
<keyword evidence="6" id="KW-0325">Glycoprotein</keyword>
<evidence type="ECO:0000256" key="1">
    <source>
        <dbReference type="ARBA" id="ARBA00004606"/>
    </source>
</evidence>
<feature type="domain" description="Polysaccharide lyase 14" evidence="8">
    <location>
        <begin position="934"/>
        <end position="1000"/>
    </location>
</feature>
<dbReference type="Proteomes" id="UP000077202">
    <property type="component" value="Unassembled WGS sequence"/>
</dbReference>
<comment type="caution">
    <text evidence="9">The sequence shown here is derived from an EMBL/GenBank/DDBJ whole genome shotgun (WGS) entry which is preliminary data.</text>
</comment>
<keyword evidence="4" id="KW-1133">Transmembrane helix</keyword>
<proteinExistence type="predicted"/>
<name>A0A176WFB8_MARPO</name>
<keyword evidence="3" id="KW-0735">Signal-anchor</keyword>
<reference evidence="9" key="1">
    <citation type="submission" date="2016-03" db="EMBL/GenBank/DDBJ databases">
        <title>Mechanisms controlling the formation of the plant cell surface in tip-growing cells are functionally conserved among land plants.</title>
        <authorList>
            <person name="Honkanen S."/>
            <person name="Jones V.A."/>
            <person name="Morieri G."/>
            <person name="Champion C."/>
            <person name="Hetherington A.J."/>
            <person name="Kelly S."/>
            <person name="Saint-Marcoux D."/>
            <person name="Proust H."/>
            <person name="Prescott H."/>
            <person name="Dolan L."/>
        </authorList>
    </citation>
    <scope>NUCLEOTIDE SEQUENCE [LARGE SCALE GENOMIC DNA]</scope>
    <source>
        <tissue evidence="9">Whole gametophyte</tissue>
    </source>
</reference>
<keyword evidence="2" id="KW-0812">Transmembrane</keyword>
<dbReference type="InterPro" id="IPR048958">
    <property type="entry name" value="Polysacc_lyase_14"/>
</dbReference>
<dbReference type="GO" id="GO:0015020">
    <property type="term" value="F:glucuronosyltransferase activity"/>
    <property type="evidence" value="ECO:0007669"/>
    <property type="project" value="TreeGrafter"/>
</dbReference>
<protein>
    <recommendedName>
        <fullName evidence="8">Polysaccharide lyase 14 domain-containing protein</fullName>
    </recommendedName>
</protein>
<dbReference type="AlphaFoldDB" id="A0A176WFB8"/>
<dbReference type="GO" id="GO:0042285">
    <property type="term" value="F:xylosyltransferase activity"/>
    <property type="evidence" value="ECO:0007669"/>
    <property type="project" value="TreeGrafter"/>
</dbReference>
<comment type="subcellular location">
    <subcellularLocation>
        <location evidence="1">Membrane</location>
        <topology evidence="1">Single-pass type II membrane protein</topology>
    </subcellularLocation>
</comment>
<feature type="region of interest" description="Disordered" evidence="7">
    <location>
        <begin position="1068"/>
        <end position="1093"/>
    </location>
</feature>
<keyword evidence="10" id="KW-1185">Reference proteome</keyword>
<dbReference type="Pfam" id="PF13896">
    <property type="entry name" value="Glyco_transf_49"/>
    <property type="match status" value="2"/>
</dbReference>
<evidence type="ECO:0000256" key="4">
    <source>
        <dbReference type="ARBA" id="ARBA00022989"/>
    </source>
</evidence>
<dbReference type="GO" id="GO:0035269">
    <property type="term" value="P:protein O-linked glycosylation via mannose"/>
    <property type="evidence" value="ECO:0007669"/>
    <property type="project" value="TreeGrafter"/>
</dbReference>
<evidence type="ECO:0000256" key="3">
    <source>
        <dbReference type="ARBA" id="ARBA00022968"/>
    </source>
</evidence>
<dbReference type="InterPro" id="IPR051292">
    <property type="entry name" value="Xyl/GlcA_transferase"/>
</dbReference>
<evidence type="ECO:0000313" key="9">
    <source>
        <dbReference type="EMBL" id="OAE31301.1"/>
    </source>
</evidence>
<dbReference type="Gene3D" id="2.60.120.200">
    <property type="match status" value="1"/>
</dbReference>
<evidence type="ECO:0000256" key="5">
    <source>
        <dbReference type="ARBA" id="ARBA00023136"/>
    </source>
</evidence>
<dbReference type="Pfam" id="PF21294">
    <property type="entry name" value="Polysacc_lyase_14"/>
    <property type="match status" value="1"/>
</dbReference>
<organism evidence="9 10">
    <name type="scientific">Marchantia polymorpha subsp. ruderalis</name>
    <dbReference type="NCBI Taxonomy" id="1480154"/>
    <lineage>
        <taxon>Eukaryota</taxon>
        <taxon>Viridiplantae</taxon>
        <taxon>Streptophyta</taxon>
        <taxon>Embryophyta</taxon>
        <taxon>Marchantiophyta</taxon>
        <taxon>Marchantiopsida</taxon>
        <taxon>Marchantiidae</taxon>
        <taxon>Marchantiales</taxon>
        <taxon>Marchantiaceae</taxon>
        <taxon>Marchantia</taxon>
    </lineage>
</organism>
<evidence type="ECO:0000259" key="8">
    <source>
        <dbReference type="Pfam" id="PF21294"/>
    </source>
</evidence>
<accession>A0A176WFB8</accession>
<evidence type="ECO:0000256" key="2">
    <source>
        <dbReference type="ARBA" id="ARBA00022692"/>
    </source>
</evidence>
<dbReference type="PANTHER" id="PTHR12270">
    <property type="entry name" value="GLYCOSYLTRANSFERASE-RELATED"/>
    <property type="match status" value="1"/>
</dbReference>
<feature type="region of interest" description="Disordered" evidence="7">
    <location>
        <begin position="822"/>
        <end position="841"/>
    </location>
</feature>
<evidence type="ECO:0000256" key="6">
    <source>
        <dbReference type="ARBA" id="ARBA00023180"/>
    </source>
</evidence>
<feature type="compositionally biased region" description="Acidic residues" evidence="7">
    <location>
        <begin position="1068"/>
        <end position="1092"/>
    </location>
</feature>
<evidence type="ECO:0000256" key="7">
    <source>
        <dbReference type="SAM" id="MobiDB-lite"/>
    </source>
</evidence>